<accession>A0A369JN03</accession>
<dbReference type="GO" id="GO:0005763">
    <property type="term" value="C:mitochondrial small ribosomal subunit"/>
    <property type="evidence" value="ECO:0007669"/>
    <property type="project" value="TreeGrafter"/>
</dbReference>
<keyword evidence="2" id="KW-0689">Ribosomal protein</keyword>
<dbReference type="NCBIfam" id="TIGR00030">
    <property type="entry name" value="S21p"/>
    <property type="match status" value="1"/>
</dbReference>
<dbReference type="InterPro" id="IPR001911">
    <property type="entry name" value="Ribosomal_bS21"/>
</dbReference>
<dbReference type="Proteomes" id="UP000076154">
    <property type="component" value="Unassembled WGS sequence"/>
</dbReference>
<dbReference type="PANTHER" id="PTHR41237:SF1">
    <property type="entry name" value="SMALL RIBOSOMAL SUBUNIT PROTEIN BS21M"/>
    <property type="match status" value="1"/>
</dbReference>
<dbReference type="EMBL" id="LUEZ02000055">
    <property type="protein sequence ID" value="RDB21063.1"/>
    <property type="molecule type" value="Genomic_DNA"/>
</dbReference>
<dbReference type="GO" id="GO:0070124">
    <property type="term" value="P:mitochondrial translational initiation"/>
    <property type="evidence" value="ECO:0007669"/>
    <property type="project" value="TreeGrafter"/>
</dbReference>
<keyword evidence="3" id="KW-0687">Ribonucleoprotein</keyword>
<evidence type="ECO:0000313" key="5">
    <source>
        <dbReference type="EMBL" id="RDB21063.1"/>
    </source>
</evidence>
<dbReference type="AlphaFoldDB" id="A0A369JN03"/>
<dbReference type="GO" id="GO:0003735">
    <property type="term" value="F:structural constituent of ribosome"/>
    <property type="evidence" value="ECO:0007669"/>
    <property type="project" value="InterPro"/>
</dbReference>
<evidence type="ECO:0000256" key="4">
    <source>
        <dbReference type="SAM" id="MobiDB-lite"/>
    </source>
</evidence>
<evidence type="ECO:0008006" key="7">
    <source>
        <dbReference type="Google" id="ProtNLM"/>
    </source>
</evidence>
<proteinExistence type="inferred from homology"/>
<sequence>MLAAISPFLRKSLLQRPPICSIIRSHIRHYADAPSVPAPKSKLNPLIRPSDRTWDGLMAQIPMSTLPQLSVDEIWQAKSQQAKIDLSVRPPANPYSGRSVKVFGGDVGDAYRRLHGILQRNKVRAQLRRAERHEKKGEKRRRLSSERWRRQFAHEVRKKVQLVTKIRNRGA</sequence>
<dbReference type="OrthoDB" id="2501249at2759"/>
<reference evidence="5" key="1">
    <citation type="submission" date="2018-04" db="EMBL/GenBank/DDBJ databases">
        <title>Whole genome sequencing of Hypsizygus marmoreus.</title>
        <authorList>
            <person name="Choi I.-G."/>
            <person name="Min B."/>
            <person name="Kim J.-G."/>
            <person name="Kim S."/>
            <person name="Oh Y.-L."/>
            <person name="Kong W.-S."/>
            <person name="Park H."/>
            <person name="Jeong J."/>
            <person name="Song E.-S."/>
        </authorList>
    </citation>
    <scope>NUCLEOTIDE SEQUENCE [LARGE SCALE GENOMIC DNA]</scope>
    <source>
        <strain evidence="5">51987-8</strain>
    </source>
</reference>
<organism evidence="5 6">
    <name type="scientific">Hypsizygus marmoreus</name>
    <name type="common">White beech mushroom</name>
    <name type="synonym">Agaricus marmoreus</name>
    <dbReference type="NCBI Taxonomy" id="39966"/>
    <lineage>
        <taxon>Eukaryota</taxon>
        <taxon>Fungi</taxon>
        <taxon>Dikarya</taxon>
        <taxon>Basidiomycota</taxon>
        <taxon>Agaricomycotina</taxon>
        <taxon>Agaricomycetes</taxon>
        <taxon>Agaricomycetidae</taxon>
        <taxon>Agaricales</taxon>
        <taxon>Tricholomatineae</taxon>
        <taxon>Lyophyllaceae</taxon>
        <taxon>Hypsizygus</taxon>
    </lineage>
</organism>
<dbReference type="STRING" id="39966.A0A369JN03"/>
<comment type="caution">
    <text evidence="5">The sequence shown here is derived from an EMBL/GenBank/DDBJ whole genome shotgun (WGS) entry which is preliminary data.</text>
</comment>
<dbReference type="PANTHER" id="PTHR41237">
    <property type="entry name" value="37S RIBOSOMAL PROTEIN MRP21, MITOCHONDRIAL"/>
    <property type="match status" value="1"/>
</dbReference>
<evidence type="ECO:0000256" key="3">
    <source>
        <dbReference type="ARBA" id="ARBA00023274"/>
    </source>
</evidence>
<comment type="similarity">
    <text evidence="1">Belongs to the bacterial ribosomal protein bS21 family.</text>
</comment>
<name>A0A369JN03_HYPMA</name>
<keyword evidence="6" id="KW-1185">Reference proteome</keyword>
<evidence type="ECO:0000313" key="6">
    <source>
        <dbReference type="Proteomes" id="UP000076154"/>
    </source>
</evidence>
<evidence type="ECO:0000256" key="1">
    <source>
        <dbReference type="ARBA" id="ARBA00006640"/>
    </source>
</evidence>
<dbReference type="Pfam" id="PF01165">
    <property type="entry name" value="Ribosomal_S21"/>
    <property type="match status" value="1"/>
</dbReference>
<feature type="compositionally biased region" description="Basic and acidic residues" evidence="4">
    <location>
        <begin position="128"/>
        <end position="146"/>
    </location>
</feature>
<protein>
    <recommendedName>
        <fullName evidence="7">37S ribosomal protein mrp21, mitochondrial</fullName>
    </recommendedName>
</protein>
<feature type="region of interest" description="Disordered" evidence="4">
    <location>
        <begin position="127"/>
        <end position="146"/>
    </location>
</feature>
<dbReference type="InParanoid" id="A0A369JN03"/>
<evidence type="ECO:0000256" key="2">
    <source>
        <dbReference type="ARBA" id="ARBA00022980"/>
    </source>
</evidence>
<dbReference type="InterPro" id="IPR052837">
    <property type="entry name" value="Mitoribosomal_bS21"/>
</dbReference>
<gene>
    <name evidence="5" type="ORF">Hypma_011581</name>
</gene>